<dbReference type="InterPro" id="IPR014757">
    <property type="entry name" value="Tscrpt_reg_IclR_C"/>
</dbReference>
<dbReference type="Proteomes" id="UP000198793">
    <property type="component" value="Unassembled WGS sequence"/>
</dbReference>
<dbReference type="STRING" id="1166073.SAMN05192530_10848"/>
<dbReference type="GO" id="GO:0003677">
    <property type="term" value="F:DNA binding"/>
    <property type="evidence" value="ECO:0007669"/>
    <property type="project" value="UniProtKB-KW"/>
</dbReference>
<dbReference type="SUPFAM" id="SSF55781">
    <property type="entry name" value="GAF domain-like"/>
    <property type="match status" value="1"/>
</dbReference>
<evidence type="ECO:0000259" key="6">
    <source>
        <dbReference type="PROSITE" id="PS51078"/>
    </source>
</evidence>
<dbReference type="GO" id="GO:0045892">
    <property type="term" value="P:negative regulation of DNA-templated transcription"/>
    <property type="evidence" value="ECO:0007669"/>
    <property type="project" value="TreeGrafter"/>
</dbReference>
<evidence type="ECO:0000259" key="5">
    <source>
        <dbReference type="PROSITE" id="PS51077"/>
    </source>
</evidence>
<dbReference type="GO" id="GO:0003700">
    <property type="term" value="F:DNA-binding transcription factor activity"/>
    <property type="evidence" value="ECO:0007669"/>
    <property type="project" value="TreeGrafter"/>
</dbReference>
<dbReference type="PROSITE" id="PS51077">
    <property type="entry name" value="HTH_ICLR"/>
    <property type="match status" value="1"/>
</dbReference>
<dbReference type="PANTHER" id="PTHR30136:SF7">
    <property type="entry name" value="HTH-TYPE TRANSCRIPTIONAL REGULATOR KDGR-RELATED"/>
    <property type="match status" value="1"/>
</dbReference>
<gene>
    <name evidence="7" type="ORF">SAMN05192530_10848</name>
</gene>
<organism evidence="7 8">
    <name type="scientific">Aureimonas jatrophae</name>
    <dbReference type="NCBI Taxonomy" id="1166073"/>
    <lineage>
        <taxon>Bacteria</taxon>
        <taxon>Pseudomonadati</taxon>
        <taxon>Pseudomonadota</taxon>
        <taxon>Alphaproteobacteria</taxon>
        <taxon>Hyphomicrobiales</taxon>
        <taxon>Aurantimonadaceae</taxon>
        <taxon>Aureimonas</taxon>
    </lineage>
</organism>
<keyword evidence="8" id="KW-1185">Reference proteome</keyword>
<feature type="domain" description="IclR-ED" evidence="6">
    <location>
        <begin position="82"/>
        <end position="260"/>
    </location>
</feature>
<dbReference type="Gene3D" id="3.30.450.40">
    <property type="match status" value="1"/>
</dbReference>
<dbReference type="Gene3D" id="1.10.10.10">
    <property type="entry name" value="Winged helix-like DNA-binding domain superfamily/Winged helix DNA-binding domain"/>
    <property type="match status" value="1"/>
</dbReference>
<name>A0A1H0KMK5_9HYPH</name>
<dbReference type="PANTHER" id="PTHR30136">
    <property type="entry name" value="HELIX-TURN-HELIX TRANSCRIPTIONAL REGULATOR, ICLR FAMILY"/>
    <property type="match status" value="1"/>
</dbReference>
<evidence type="ECO:0000256" key="3">
    <source>
        <dbReference type="ARBA" id="ARBA00023163"/>
    </source>
</evidence>
<feature type="domain" description="HTH iclR-type" evidence="5">
    <location>
        <begin position="20"/>
        <end position="81"/>
    </location>
</feature>
<dbReference type="InterPro" id="IPR036390">
    <property type="entry name" value="WH_DNA-bd_sf"/>
</dbReference>
<keyword evidence="1" id="KW-0805">Transcription regulation</keyword>
<dbReference type="SMART" id="SM00346">
    <property type="entry name" value="HTH_ICLR"/>
    <property type="match status" value="1"/>
</dbReference>
<dbReference type="Pfam" id="PF01614">
    <property type="entry name" value="IclR_C"/>
    <property type="match status" value="1"/>
</dbReference>
<dbReference type="InterPro" id="IPR036388">
    <property type="entry name" value="WH-like_DNA-bd_sf"/>
</dbReference>
<dbReference type="InterPro" id="IPR005471">
    <property type="entry name" value="Tscrpt_reg_IclR_N"/>
</dbReference>
<accession>A0A1H0KMK5</accession>
<dbReference type="InterPro" id="IPR050707">
    <property type="entry name" value="HTH_MetabolicPath_Reg"/>
</dbReference>
<keyword evidence="3" id="KW-0804">Transcription</keyword>
<dbReference type="PROSITE" id="PS51078">
    <property type="entry name" value="ICLR_ED"/>
    <property type="match status" value="1"/>
</dbReference>
<keyword evidence="2 7" id="KW-0238">DNA-binding</keyword>
<reference evidence="7 8" key="1">
    <citation type="submission" date="2016-10" db="EMBL/GenBank/DDBJ databases">
        <authorList>
            <person name="de Groot N.N."/>
        </authorList>
    </citation>
    <scope>NUCLEOTIDE SEQUENCE [LARGE SCALE GENOMIC DNA]</scope>
    <source>
        <strain evidence="8">L7-484,KACC 16230,DSM 25025</strain>
    </source>
</reference>
<dbReference type="Pfam" id="PF09339">
    <property type="entry name" value="HTH_IclR"/>
    <property type="match status" value="1"/>
</dbReference>
<sequence>MSEQDVSMTDDADPGPRYHAPALEKGLDILEHLGSVTDAPTLGDLGEALGRTRGEIFRMVAVLERRGYIERVAPDRFALSDRLFSLAMQQPRQRALAEAALPEMRRFAEETGHSCHLAVASGSQMVVVAHVPSPAHVGFAVRIGHRQPIALTGSGLCLLAFMSPARRERTLQDSPERDGQRAWLAETLGSIRAAGHVLRPSRLAEGITDISAPVIDPATGEVLAALSCPFIRLLDAAEQPADLADRLRDAAGRIANCVENG</sequence>
<dbReference type="EMBL" id="FNIT01000008">
    <property type="protein sequence ID" value="SDO56980.1"/>
    <property type="molecule type" value="Genomic_DNA"/>
</dbReference>
<evidence type="ECO:0000256" key="4">
    <source>
        <dbReference type="SAM" id="MobiDB-lite"/>
    </source>
</evidence>
<evidence type="ECO:0000313" key="8">
    <source>
        <dbReference type="Proteomes" id="UP000198793"/>
    </source>
</evidence>
<feature type="region of interest" description="Disordered" evidence="4">
    <location>
        <begin position="1"/>
        <end position="20"/>
    </location>
</feature>
<evidence type="ECO:0000313" key="7">
    <source>
        <dbReference type="EMBL" id="SDO56980.1"/>
    </source>
</evidence>
<proteinExistence type="predicted"/>
<evidence type="ECO:0000256" key="1">
    <source>
        <dbReference type="ARBA" id="ARBA00023015"/>
    </source>
</evidence>
<protein>
    <submittedName>
        <fullName evidence="7">DNA-binding transcriptional regulator, IclR family</fullName>
    </submittedName>
</protein>
<dbReference type="RefSeq" id="WP_170842624.1">
    <property type="nucleotide sequence ID" value="NZ_FNIT01000008.1"/>
</dbReference>
<evidence type="ECO:0000256" key="2">
    <source>
        <dbReference type="ARBA" id="ARBA00023125"/>
    </source>
</evidence>
<dbReference type="AlphaFoldDB" id="A0A1H0KMK5"/>
<dbReference type="InterPro" id="IPR029016">
    <property type="entry name" value="GAF-like_dom_sf"/>
</dbReference>
<dbReference type="SUPFAM" id="SSF46785">
    <property type="entry name" value="Winged helix' DNA-binding domain"/>
    <property type="match status" value="1"/>
</dbReference>